<dbReference type="OrthoDB" id="111567at2"/>
<dbReference type="SUPFAM" id="SSF53474">
    <property type="entry name" value="alpha/beta-Hydrolases"/>
    <property type="match status" value="1"/>
</dbReference>
<organism evidence="1 2">
    <name type="scientific">Leptospira fluminis</name>
    <dbReference type="NCBI Taxonomy" id="2484979"/>
    <lineage>
        <taxon>Bacteria</taxon>
        <taxon>Pseudomonadati</taxon>
        <taxon>Spirochaetota</taxon>
        <taxon>Spirochaetia</taxon>
        <taxon>Leptospirales</taxon>
        <taxon>Leptospiraceae</taxon>
        <taxon>Leptospira</taxon>
    </lineage>
</organism>
<dbReference type="AlphaFoldDB" id="A0A4R9GUQ7"/>
<evidence type="ECO:0000313" key="1">
    <source>
        <dbReference type="EMBL" id="TGK21893.1"/>
    </source>
</evidence>
<comment type="caution">
    <text evidence="1">The sequence shown here is derived from an EMBL/GenBank/DDBJ whole genome shotgun (WGS) entry which is preliminary data.</text>
</comment>
<evidence type="ECO:0000313" key="2">
    <source>
        <dbReference type="Proteomes" id="UP000297855"/>
    </source>
</evidence>
<reference evidence="1" key="1">
    <citation type="journal article" date="2019" name="PLoS Negl. Trop. Dis.">
        <title>Revisiting the worldwide diversity of Leptospira species in the environment.</title>
        <authorList>
            <person name="Vincent A.T."/>
            <person name="Schiettekatte O."/>
            <person name="Bourhy P."/>
            <person name="Veyrier F.J."/>
            <person name="Picardeau M."/>
        </authorList>
    </citation>
    <scope>NUCLEOTIDE SEQUENCE [LARGE SCALE GENOMIC DNA]</scope>
    <source>
        <strain evidence="1">SCS5</strain>
    </source>
</reference>
<accession>A0A4R9GUQ7</accession>
<proteinExistence type="predicted"/>
<keyword evidence="1" id="KW-0378">Hydrolase</keyword>
<dbReference type="Gene3D" id="3.40.50.1820">
    <property type="entry name" value="alpha/beta hydrolase"/>
    <property type="match status" value="1"/>
</dbReference>
<protein>
    <submittedName>
        <fullName evidence="1">Alpha/beta hydrolase</fullName>
    </submittedName>
</protein>
<dbReference type="GO" id="GO:0016787">
    <property type="term" value="F:hydrolase activity"/>
    <property type="evidence" value="ECO:0007669"/>
    <property type="project" value="UniProtKB-KW"/>
</dbReference>
<sequence length="342" mass="38387">MIDGTVFTGFPFLLRYAGFRDSPVPTIREVELESETGVPIRTKIFGSSDDAPVIYLQHGMSAKGIEDNRILVLATHLRNTGFNVYLPELTEVKNLQITDETVAKIRSVFRIVGKREEKPVSFLSASFSAGMGMVALAQEEDQSRLAATLLVGTYFDFGTTLPYVVSNFERDPYAVFVVLYNYVDKIRPELTGLKRFYLESSLDAGLQRTGDAVVSSKLVSDLSEKEKEFVRNVGDPSFRAELSEEILNQLPRNFIRENSPRGVVDSWRTPIALLHGADDPVIPPTESETLYSALRERKIDSNHLSSKLLTHGDHLPFYTQIPEILPLARIWGYFLEKASDFA</sequence>
<gene>
    <name evidence="1" type="ORF">EHO61_01245</name>
</gene>
<dbReference type="EMBL" id="RQEV01000002">
    <property type="protein sequence ID" value="TGK21893.1"/>
    <property type="molecule type" value="Genomic_DNA"/>
</dbReference>
<dbReference type="RefSeq" id="WP_135811838.1">
    <property type="nucleotide sequence ID" value="NZ_RQEV01000002.1"/>
</dbReference>
<dbReference type="InterPro" id="IPR029058">
    <property type="entry name" value="AB_hydrolase_fold"/>
</dbReference>
<name>A0A4R9GUQ7_9LEPT</name>
<dbReference type="Proteomes" id="UP000297855">
    <property type="component" value="Unassembled WGS sequence"/>
</dbReference>
<keyword evidence="2" id="KW-1185">Reference proteome</keyword>